<proteinExistence type="predicted"/>
<dbReference type="Proteomes" id="UP000694390">
    <property type="component" value="Unassembled WGS sequence"/>
</dbReference>
<accession>A0A8C4VBT0</accession>
<dbReference type="Ensembl" id="ENSGEVT00005000171.1">
    <property type="protein sequence ID" value="ENSGEVP00005000156.1"/>
    <property type="gene ID" value="ENSGEVG00005000148.1"/>
</dbReference>
<evidence type="ECO:0000313" key="2">
    <source>
        <dbReference type="Proteomes" id="UP000694390"/>
    </source>
</evidence>
<organism evidence="1 2">
    <name type="scientific">Gopherus evgoodei</name>
    <name type="common">Goodes thornscrub tortoise</name>
    <dbReference type="NCBI Taxonomy" id="1825980"/>
    <lineage>
        <taxon>Eukaryota</taxon>
        <taxon>Metazoa</taxon>
        <taxon>Chordata</taxon>
        <taxon>Craniata</taxon>
        <taxon>Vertebrata</taxon>
        <taxon>Euteleostomi</taxon>
        <taxon>Archelosauria</taxon>
        <taxon>Testudinata</taxon>
        <taxon>Testudines</taxon>
        <taxon>Cryptodira</taxon>
        <taxon>Durocryptodira</taxon>
        <taxon>Testudinoidea</taxon>
        <taxon>Testudinidae</taxon>
        <taxon>Gopherus</taxon>
    </lineage>
</organism>
<keyword evidence="2" id="KW-1185">Reference proteome</keyword>
<sequence length="158" mass="17828">STGLFPIFPHPSCSVGPKTGHSTPDQVEFFLWVPELNWWEVVILSYRYTTSFTQRSSKHSANCTGRIPSLILIWGDKAVARNVNSQSLLHHRRREDILASGTRANPCHTESIIRSLVPVHPRFVTLRIICCSSIQFLSPACPLPELENLLLLQAWALQ</sequence>
<evidence type="ECO:0000313" key="1">
    <source>
        <dbReference type="Ensembl" id="ENSGEVP00005000156.1"/>
    </source>
</evidence>
<reference evidence="1" key="2">
    <citation type="submission" date="2025-09" db="UniProtKB">
        <authorList>
            <consortium name="Ensembl"/>
        </authorList>
    </citation>
    <scope>IDENTIFICATION</scope>
</reference>
<name>A0A8C4VBT0_9SAUR</name>
<reference evidence="1" key="1">
    <citation type="submission" date="2025-08" db="UniProtKB">
        <authorList>
            <consortium name="Ensembl"/>
        </authorList>
    </citation>
    <scope>IDENTIFICATION</scope>
</reference>
<dbReference type="AlphaFoldDB" id="A0A8C4VBT0"/>
<protein>
    <submittedName>
        <fullName evidence="1">Uncharacterized protein</fullName>
    </submittedName>
</protein>